<evidence type="ECO:0000256" key="1">
    <source>
        <dbReference type="ARBA" id="ARBA00004370"/>
    </source>
</evidence>
<organism evidence="7 8">
    <name type="scientific">Microbacterium testaceum (strain StLB037)</name>
    <dbReference type="NCBI Taxonomy" id="979556"/>
    <lineage>
        <taxon>Bacteria</taxon>
        <taxon>Bacillati</taxon>
        <taxon>Actinomycetota</taxon>
        <taxon>Actinomycetes</taxon>
        <taxon>Micrococcales</taxon>
        <taxon>Microbacteriaceae</taxon>
        <taxon>Microbacterium</taxon>
    </lineage>
</organism>
<dbReference type="GO" id="GO:0071555">
    <property type="term" value="P:cell wall organization"/>
    <property type="evidence" value="ECO:0007669"/>
    <property type="project" value="TreeGrafter"/>
</dbReference>
<gene>
    <name evidence="7" type="ORF">SAMN04487788_0575</name>
</gene>
<accession>A0A1H0LIK2</accession>
<keyword evidence="3" id="KW-0472">Membrane</keyword>
<dbReference type="EMBL" id="FNJN01000001">
    <property type="protein sequence ID" value="SDO68078.1"/>
    <property type="molecule type" value="Genomic_DNA"/>
</dbReference>
<dbReference type="InterPro" id="IPR012338">
    <property type="entry name" value="Beta-lactam/transpept-like"/>
</dbReference>
<evidence type="ECO:0000256" key="2">
    <source>
        <dbReference type="ARBA" id="ARBA00007171"/>
    </source>
</evidence>
<evidence type="ECO:0000313" key="7">
    <source>
        <dbReference type="EMBL" id="SDO68078.1"/>
    </source>
</evidence>
<reference evidence="7 8" key="1">
    <citation type="submission" date="2016-10" db="EMBL/GenBank/DDBJ databases">
        <authorList>
            <person name="de Groot N.N."/>
        </authorList>
    </citation>
    <scope>NUCLEOTIDE SEQUENCE [LARGE SCALE GENOMIC DNA]</scope>
    <source>
        <strain evidence="7 8">StLB037</strain>
    </source>
</reference>
<evidence type="ECO:0000313" key="8">
    <source>
        <dbReference type="Proteomes" id="UP000186456"/>
    </source>
</evidence>
<feature type="domain" description="Penicillin-binding protein dimerisation" evidence="6">
    <location>
        <begin position="61"/>
        <end position="192"/>
    </location>
</feature>
<dbReference type="AlphaFoldDB" id="A0A1H0LIK2"/>
<dbReference type="InterPro" id="IPR036138">
    <property type="entry name" value="PBP_dimer_sf"/>
</dbReference>
<dbReference type="Gene3D" id="3.30.450.330">
    <property type="match status" value="1"/>
</dbReference>
<dbReference type="Gene3D" id="3.40.710.10">
    <property type="entry name" value="DD-peptidase/beta-lactamase superfamily"/>
    <property type="match status" value="1"/>
</dbReference>
<evidence type="ECO:0000259" key="5">
    <source>
        <dbReference type="Pfam" id="PF00905"/>
    </source>
</evidence>
<feature type="domain" description="Penicillin-binding protein transpeptidase" evidence="5">
    <location>
        <begin position="269"/>
        <end position="577"/>
    </location>
</feature>
<dbReference type="GO" id="GO:0005886">
    <property type="term" value="C:plasma membrane"/>
    <property type="evidence" value="ECO:0007669"/>
    <property type="project" value="TreeGrafter"/>
</dbReference>
<dbReference type="GO" id="GO:0051301">
    <property type="term" value="P:cell division"/>
    <property type="evidence" value="ECO:0007669"/>
    <property type="project" value="UniProtKB-KW"/>
</dbReference>
<dbReference type="InterPro" id="IPR050515">
    <property type="entry name" value="Beta-lactam/transpept"/>
</dbReference>
<protein>
    <submittedName>
        <fullName evidence="7">Cell division protein FtsI (Penicillin-binding protein 3)</fullName>
    </submittedName>
</protein>
<dbReference type="Pfam" id="PF00905">
    <property type="entry name" value="Transpeptidase"/>
    <property type="match status" value="1"/>
</dbReference>
<name>A0A1H0LIK2_MICTS</name>
<feature type="region of interest" description="Disordered" evidence="4">
    <location>
        <begin position="288"/>
        <end position="311"/>
    </location>
</feature>
<dbReference type="PANTHER" id="PTHR30627:SF1">
    <property type="entry name" value="PEPTIDOGLYCAN D,D-TRANSPEPTIDASE FTSI"/>
    <property type="match status" value="1"/>
</dbReference>
<dbReference type="InterPro" id="IPR001460">
    <property type="entry name" value="PCN-bd_Tpept"/>
</dbReference>
<comment type="similarity">
    <text evidence="2">Belongs to the transpeptidase family.</text>
</comment>
<evidence type="ECO:0000256" key="4">
    <source>
        <dbReference type="SAM" id="MobiDB-lite"/>
    </source>
</evidence>
<dbReference type="Proteomes" id="UP000186456">
    <property type="component" value="Unassembled WGS sequence"/>
</dbReference>
<dbReference type="Pfam" id="PF03717">
    <property type="entry name" value="PBP_dimer"/>
    <property type="match status" value="1"/>
</dbReference>
<dbReference type="Gene3D" id="3.90.1310.10">
    <property type="entry name" value="Penicillin-binding protein 2a (Domain 2)"/>
    <property type="match status" value="1"/>
</dbReference>
<keyword evidence="7" id="KW-0131">Cell cycle</keyword>
<dbReference type="SUPFAM" id="SSF56601">
    <property type="entry name" value="beta-lactamase/transpeptidase-like"/>
    <property type="match status" value="1"/>
</dbReference>
<comment type="subcellular location">
    <subcellularLocation>
        <location evidence="1">Membrane</location>
    </subcellularLocation>
</comment>
<keyword evidence="7" id="KW-0132">Cell division</keyword>
<proteinExistence type="inferred from homology"/>
<sequence length="600" mass="63289">MRAMTTTTSRSPRRRTVVALAVVLIVILAFVVRLVDIQVVNARDHVDDSLSMGLQNSRVEYASRGSIVDDNGVPLATSVNRYDVQIDPMLAAKGVTTRDDDGNETTTAWPELAARIAAVTGQSAADVQKIVQDAVADNPDSRYAMIAKSVSTEQYRSLVALGLPFLSFPPQAGRMYPDGAVAGNLLGFVGSDGQALAGLESADNDCLASTNGKVVFQQSRDGVVLPGTEVVTQPAVDGGTLKLTIDRDLQWYLQQLIAEQVQNTGSLRGTITVVEAKTGKIRALAEYPTVDPNDPTATSPDDRGSRAFSSPFEPGSTFKALTTAIGLDSGSYTPQTTVTASGREVLGGDARVSDAFSHGPNVYTPTGVLIDSSNVGISKFAEMIPAQTRFDYLQKFGMGSVSSIGFPGESGGILHPVQDWDKQTFYNTAFGQGLSVTVPQLVGAYQTIANGGLKKPLSIVEGCTAADGTVTDVPPTDGTQVVSPDTAKEVSLMLENVATQGELASKIAIPGYRIAIKTGTGEKVDENTGAYKPDAYFTTMIGFAPADDPQYVVAVNLDEPRTVKSSAATAPAFQKALTQVLKSYRVIPSGTTTPELPKFG</sequence>
<dbReference type="SUPFAM" id="SSF56519">
    <property type="entry name" value="Penicillin binding protein dimerisation domain"/>
    <property type="match status" value="1"/>
</dbReference>
<evidence type="ECO:0000256" key="3">
    <source>
        <dbReference type="ARBA" id="ARBA00023136"/>
    </source>
</evidence>
<evidence type="ECO:0000259" key="6">
    <source>
        <dbReference type="Pfam" id="PF03717"/>
    </source>
</evidence>
<dbReference type="GO" id="GO:0008658">
    <property type="term" value="F:penicillin binding"/>
    <property type="evidence" value="ECO:0007669"/>
    <property type="project" value="InterPro"/>
</dbReference>
<dbReference type="PANTHER" id="PTHR30627">
    <property type="entry name" value="PEPTIDOGLYCAN D,D-TRANSPEPTIDASE"/>
    <property type="match status" value="1"/>
</dbReference>
<dbReference type="InterPro" id="IPR005311">
    <property type="entry name" value="PBP_dimer"/>
</dbReference>